<evidence type="ECO:0000256" key="1">
    <source>
        <dbReference type="ARBA" id="ARBA00006226"/>
    </source>
</evidence>
<comment type="similarity">
    <text evidence="1">Belongs to the RelE toxin family.</text>
</comment>
<evidence type="ECO:0000313" key="3">
    <source>
        <dbReference type="EMBL" id="MBA8828689.1"/>
    </source>
</evidence>
<dbReference type="PANTHER" id="PTHR35601:SF1">
    <property type="entry name" value="TOXIN RELE"/>
    <property type="match status" value="1"/>
</dbReference>
<keyword evidence="4" id="KW-1185">Reference proteome</keyword>
<organism evidence="3 4">
    <name type="scientific">Alpinimonas psychrophila</name>
    <dbReference type="NCBI Taxonomy" id="748908"/>
    <lineage>
        <taxon>Bacteria</taxon>
        <taxon>Bacillati</taxon>
        <taxon>Actinomycetota</taxon>
        <taxon>Actinomycetes</taxon>
        <taxon>Micrococcales</taxon>
        <taxon>Microbacteriaceae</taxon>
        <taxon>Alpinimonas</taxon>
    </lineage>
</organism>
<sequence length="89" mass="10262">MANGYYVELSAQAGRQLRKLDRQVQRRILGALTLLKDTPRPPASKALVGYTGYLRVRVGDCRIVYMVEDERLIVLVLTMGHRREVYRDL</sequence>
<dbReference type="Pfam" id="PF05016">
    <property type="entry name" value="ParE_toxin"/>
    <property type="match status" value="1"/>
</dbReference>
<dbReference type="InterPro" id="IPR007712">
    <property type="entry name" value="RelE/ParE_toxin"/>
</dbReference>
<dbReference type="SUPFAM" id="SSF143011">
    <property type="entry name" value="RelE-like"/>
    <property type="match status" value="1"/>
</dbReference>
<dbReference type="Gene3D" id="3.30.2310.20">
    <property type="entry name" value="RelE-like"/>
    <property type="match status" value="1"/>
</dbReference>
<proteinExistence type="inferred from homology"/>
<gene>
    <name evidence="3" type="ORF">FB555_000760</name>
</gene>
<accession>A0A7W3JT00</accession>
<dbReference type="EMBL" id="JACGWU010000001">
    <property type="protein sequence ID" value="MBA8828689.1"/>
    <property type="molecule type" value="Genomic_DNA"/>
</dbReference>
<protein>
    <submittedName>
        <fullName evidence="3">mRNA interferase RelE/StbE</fullName>
    </submittedName>
</protein>
<evidence type="ECO:0000313" key="4">
    <source>
        <dbReference type="Proteomes" id="UP000524237"/>
    </source>
</evidence>
<dbReference type="RefSeq" id="WP_182484077.1">
    <property type="nucleotide sequence ID" value="NZ_JACGWU010000001.1"/>
</dbReference>
<evidence type="ECO:0000256" key="2">
    <source>
        <dbReference type="ARBA" id="ARBA00022649"/>
    </source>
</evidence>
<dbReference type="InterPro" id="IPR035093">
    <property type="entry name" value="RelE/ParE_toxin_dom_sf"/>
</dbReference>
<name>A0A7W3JT00_9MICO</name>
<reference evidence="3 4" key="1">
    <citation type="submission" date="2020-07" db="EMBL/GenBank/DDBJ databases">
        <title>Sequencing the genomes of 1000 actinobacteria strains.</title>
        <authorList>
            <person name="Klenk H.-P."/>
        </authorList>
    </citation>
    <scope>NUCLEOTIDE SEQUENCE [LARGE SCALE GENOMIC DNA]</scope>
    <source>
        <strain evidence="3 4">DSM 23737</strain>
    </source>
</reference>
<dbReference type="PANTHER" id="PTHR35601">
    <property type="entry name" value="TOXIN RELE"/>
    <property type="match status" value="1"/>
</dbReference>
<keyword evidence="2" id="KW-1277">Toxin-antitoxin system</keyword>
<comment type="caution">
    <text evidence="3">The sequence shown here is derived from an EMBL/GenBank/DDBJ whole genome shotgun (WGS) entry which is preliminary data.</text>
</comment>
<dbReference type="AlphaFoldDB" id="A0A7W3JT00"/>
<dbReference type="Proteomes" id="UP000524237">
    <property type="component" value="Unassembled WGS sequence"/>
</dbReference>